<reference evidence="2 3" key="1">
    <citation type="journal article" date="2016" name="Nat. Commun.">
        <title>Thousands of microbial genomes shed light on interconnected biogeochemical processes in an aquifer system.</title>
        <authorList>
            <person name="Anantharaman K."/>
            <person name="Brown C.T."/>
            <person name="Hug L.A."/>
            <person name="Sharon I."/>
            <person name="Castelle C.J."/>
            <person name="Probst A.J."/>
            <person name="Thomas B.C."/>
            <person name="Singh A."/>
            <person name="Wilkins M.J."/>
            <person name="Karaoz U."/>
            <person name="Brodie E.L."/>
            <person name="Williams K.H."/>
            <person name="Hubbard S.S."/>
            <person name="Banfield J.F."/>
        </authorList>
    </citation>
    <scope>NUCLEOTIDE SEQUENCE [LARGE SCALE GENOMIC DNA]</scope>
</reference>
<dbReference type="SUPFAM" id="SSF53448">
    <property type="entry name" value="Nucleotide-diphospho-sugar transferases"/>
    <property type="match status" value="1"/>
</dbReference>
<evidence type="ECO:0000313" key="3">
    <source>
        <dbReference type="Proteomes" id="UP000177349"/>
    </source>
</evidence>
<feature type="domain" description="Glycosyltransferase 2-like" evidence="1">
    <location>
        <begin position="4"/>
        <end position="149"/>
    </location>
</feature>
<dbReference type="Pfam" id="PF00535">
    <property type="entry name" value="Glycos_transf_2"/>
    <property type="match status" value="1"/>
</dbReference>
<dbReference type="PANTHER" id="PTHR43179:SF7">
    <property type="entry name" value="RHAMNOSYLTRANSFERASE WBBL"/>
    <property type="match status" value="1"/>
</dbReference>
<organism evidence="2 3">
    <name type="scientific">Candidatus Komeilibacteria bacterium RIFCSPLOWO2_01_FULL_53_11</name>
    <dbReference type="NCBI Taxonomy" id="1798552"/>
    <lineage>
        <taxon>Bacteria</taxon>
        <taxon>Candidatus Komeiliibacteriota</taxon>
    </lineage>
</organism>
<comment type="caution">
    <text evidence="2">The sequence shown here is derived from an EMBL/GenBank/DDBJ whole genome shotgun (WGS) entry which is preliminary data.</text>
</comment>
<dbReference type="EMBL" id="MHKN01000004">
    <property type="protein sequence ID" value="OGY92980.1"/>
    <property type="molecule type" value="Genomic_DNA"/>
</dbReference>
<evidence type="ECO:0000313" key="2">
    <source>
        <dbReference type="EMBL" id="OGY92980.1"/>
    </source>
</evidence>
<protein>
    <recommendedName>
        <fullName evidence="1">Glycosyltransferase 2-like domain-containing protein</fullName>
    </recommendedName>
</protein>
<sequence>MDVSVIIVNYKSRRLIMQQLRHFFSTPTRCAVEVLVVDNASQDGIVPLLAAEFPQVKTIELAENKGFGSGNNAGIAKATGRYIVLCNPDIVLTAAALDMMCEYMDAHAAVGMIGPRLINADGSLQYSIARFPGLRYPFARRSILEKTRWGQRWTDDFFMRSWAHDTPREVDWMQGSCMMVRHDALRDVGGFDRHFFMYLEDTDLCWRFWERGYRVVYLPSISLIHLHRRSSEGSAFSILFNSLSRAHLISFFRYMLKHIGRENPHIPDGPNH</sequence>
<gene>
    <name evidence="2" type="ORF">A3B31_00390</name>
</gene>
<proteinExistence type="predicted"/>
<dbReference type="AlphaFoldDB" id="A0A1G2BXB2"/>
<evidence type="ECO:0000259" key="1">
    <source>
        <dbReference type="Pfam" id="PF00535"/>
    </source>
</evidence>
<dbReference type="InterPro" id="IPR001173">
    <property type="entry name" value="Glyco_trans_2-like"/>
</dbReference>
<dbReference type="InterPro" id="IPR029044">
    <property type="entry name" value="Nucleotide-diphossugar_trans"/>
</dbReference>
<accession>A0A1G2BXB2</accession>
<dbReference type="PANTHER" id="PTHR43179">
    <property type="entry name" value="RHAMNOSYLTRANSFERASE WBBL"/>
    <property type="match status" value="1"/>
</dbReference>
<dbReference type="Gene3D" id="3.90.550.10">
    <property type="entry name" value="Spore Coat Polysaccharide Biosynthesis Protein SpsA, Chain A"/>
    <property type="match status" value="1"/>
</dbReference>
<name>A0A1G2BXB2_9BACT</name>
<dbReference type="Proteomes" id="UP000177349">
    <property type="component" value="Unassembled WGS sequence"/>
</dbReference>
<dbReference type="CDD" id="cd04186">
    <property type="entry name" value="GT_2_like_c"/>
    <property type="match status" value="1"/>
</dbReference>